<dbReference type="GO" id="GO:0004177">
    <property type="term" value="F:aminopeptidase activity"/>
    <property type="evidence" value="ECO:0007669"/>
    <property type="project" value="UniProtKB-KW"/>
</dbReference>
<dbReference type="EMBL" id="VSSQ01088227">
    <property type="protein sequence ID" value="MPN34931.1"/>
    <property type="molecule type" value="Genomic_DNA"/>
</dbReference>
<sequence length="190" mass="20243">MQELQNDWLAGKAMDDRAGVLVMLECLEELKKLKHTANVFAVATVQEEVGMRGAITSTYGIMPDIGIAIDVCHGRMPAVPEYNTSPMGGGPSIAMGPNVHPKVLALLKKVAKETRIPISLSAAPGATGTDAWAMQISQSGVATGVVSIPLRYMHTAVETLSYSDIQQSGKLLAYFIAAVDCAFVEELSCY</sequence>
<dbReference type="AlphaFoldDB" id="A0A645H7D7"/>
<dbReference type="PANTHER" id="PTHR32481">
    <property type="entry name" value="AMINOPEPTIDASE"/>
    <property type="match status" value="1"/>
</dbReference>
<dbReference type="EC" id="3.4.11.-" evidence="3"/>
<dbReference type="PANTHER" id="PTHR32481:SF20">
    <property type="entry name" value="AMINOPEPTIDASE YSDC"/>
    <property type="match status" value="1"/>
</dbReference>
<name>A0A645H7D7_9ZZZZ</name>
<evidence type="ECO:0000313" key="3">
    <source>
        <dbReference type="EMBL" id="MPN34931.1"/>
    </source>
</evidence>
<evidence type="ECO:0000256" key="1">
    <source>
        <dbReference type="ARBA" id="ARBA00022723"/>
    </source>
</evidence>
<keyword evidence="3" id="KW-0031">Aminopeptidase</keyword>
<keyword evidence="2 3" id="KW-0378">Hydrolase</keyword>
<dbReference type="InterPro" id="IPR051464">
    <property type="entry name" value="Peptidase_M42_aminopept"/>
</dbReference>
<organism evidence="3">
    <name type="scientific">bioreactor metagenome</name>
    <dbReference type="NCBI Taxonomy" id="1076179"/>
    <lineage>
        <taxon>unclassified sequences</taxon>
        <taxon>metagenomes</taxon>
        <taxon>ecological metagenomes</taxon>
    </lineage>
</organism>
<comment type="caution">
    <text evidence="3">The sequence shown here is derived from an EMBL/GenBank/DDBJ whole genome shotgun (WGS) entry which is preliminary data.</text>
</comment>
<reference evidence="3" key="1">
    <citation type="submission" date="2019-08" db="EMBL/GenBank/DDBJ databases">
        <authorList>
            <person name="Kucharzyk K."/>
            <person name="Murdoch R.W."/>
            <person name="Higgins S."/>
            <person name="Loffler F."/>
        </authorList>
    </citation>
    <scope>NUCLEOTIDE SEQUENCE</scope>
</reference>
<proteinExistence type="predicted"/>
<keyword evidence="3" id="KW-0645">Protease</keyword>
<dbReference type="Gene3D" id="3.40.630.10">
    <property type="entry name" value="Zn peptidases"/>
    <property type="match status" value="1"/>
</dbReference>
<accession>A0A645H7D7</accession>
<evidence type="ECO:0000256" key="2">
    <source>
        <dbReference type="ARBA" id="ARBA00022801"/>
    </source>
</evidence>
<dbReference type="SUPFAM" id="SSF53187">
    <property type="entry name" value="Zn-dependent exopeptidases"/>
    <property type="match status" value="1"/>
</dbReference>
<keyword evidence="1" id="KW-0479">Metal-binding</keyword>
<protein>
    <submittedName>
        <fullName evidence="3">Putative aminopeptidase YsdC</fullName>
        <ecNumber evidence="3">3.4.11.-</ecNumber>
    </submittedName>
</protein>
<dbReference type="InterPro" id="IPR008007">
    <property type="entry name" value="Peptidase_M42"/>
</dbReference>
<dbReference type="GO" id="GO:0046872">
    <property type="term" value="F:metal ion binding"/>
    <property type="evidence" value="ECO:0007669"/>
    <property type="project" value="UniProtKB-KW"/>
</dbReference>
<gene>
    <name evidence="3" type="primary">ysdC_46</name>
    <name evidence="3" type="ORF">SDC9_182425</name>
</gene>
<dbReference type="Pfam" id="PF05343">
    <property type="entry name" value="Peptidase_M42"/>
    <property type="match status" value="1"/>
</dbReference>